<dbReference type="Pfam" id="PF00248">
    <property type="entry name" value="Aldo_ket_red"/>
    <property type="match status" value="1"/>
</dbReference>
<proteinExistence type="predicted"/>
<reference evidence="3 4" key="1">
    <citation type="submission" date="2016-10" db="EMBL/GenBank/DDBJ databases">
        <title>Draft Genome sequence of Roseomonas sp. strain M3.</title>
        <authorList>
            <person name="Subhash Y."/>
            <person name="Lee S."/>
        </authorList>
    </citation>
    <scope>NUCLEOTIDE SEQUENCE [LARGE SCALE GENOMIC DNA]</scope>
    <source>
        <strain evidence="3 4">M3</strain>
    </source>
</reference>
<sequence>MLRTQKPRDALLGTKVRIPSAGFGDIAGWITRSLEGSLARLQREQVDIFWLHNEITQSGGGETLSVRQVLEEVVPAFRALQAAGKFRLPAITALGETAALQQVLDGGFFGAAQVVYNLLNPSAGAAVTAGFPAQNHERPLDRCPAARIGTVGIRVLAGGALSGSTARHPVASAPPPPLGSGHSFDDDVAHAGRLMPLVAQGFAASLPEAAIRFSIGHPGMGTVLVGTASPEEFEGALSAIAKGPLPAEALALVQTIAAG</sequence>
<protein>
    <recommendedName>
        <fullName evidence="2">NADP-dependent oxidoreductase domain-containing protein</fullName>
    </recommendedName>
</protein>
<evidence type="ECO:0000313" key="3">
    <source>
        <dbReference type="EMBL" id="ONG56637.1"/>
    </source>
</evidence>
<organism evidence="3 4">
    <name type="scientific">Teichococcus deserti</name>
    <dbReference type="NCBI Taxonomy" id="1817963"/>
    <lineage>
        <taxon>Bacteria</taxon>
        <taxon>Pseudomonadati</taxon>
        <taxon>Pseudomonadota</taxon>
        <taxon>Alphaproteobacteria</taxon>
        <taxon>Acetobacterales</taxon>
        <taxon>Roseomonadaceae</taxon>
        <taxon>Roseomonas</taxon>
    </lineage>
</organism>
<gene>
    <name evidence="3" type="ORF">BKE38_05590</name>
</gene>
<evidence type="ECO:0000313" key="4">
    <source>
        <dbReference type="Proteomes" id="UP000188879"/>
    </source>
</evidence>
<dbReference type="AlphaFoldDB" id="A0A1V2H5L1"/>
<dbReference type="PANTHER" id="PTHR42686:SF1">
    <property type="entry name" value="GH17980P-RELATED"/>
    <property type="match status" value="1"/>
</dbReference>
<dbReference type="InterPro" id="IPR036812">
    <property type="entry name" value="NAD(P)_OxRdtase_dom_sf"/>
</dbReference>
<dbReference type="Gene3D" id="3.20.20.100">
    <property type="entry name" value="NADP-dependent oxidoreductase domain"/>
    <property type="match status" value="1"/>
</dbReference>
<keyword evidence="4" id="KW-1185">Reference proteome</keyword>
<comment type="caution">
    <text evidence="3">The sequence shown here is derived from an EMBL/GenBank/DDBJ whole genome shotgun (WGS) entry which is preliminary data.</text>
</comment>
<dbReference type="InterPro" id="IPR023210">
    <property type="entry name" value="NADP_OxRdtase_dom"/>
</dbReference>
<dbReference type="PANTHER" id="PTHR42686">
    <property type="entry name" value="GH17980P-RELATED"/>
    <property type="match status" value="1"/>
</dbReference>
<dbReference type="EMBL" id="MLCO01000038">
    <property type="protein sequence ID" value="ONG56637.1"/>
    <property type="molecule type" value="Genomic_DNA"/>
</dbReference>
<feature type="region of interest" description="Disordered" evidence="1">
    <location>
        <begin position="166"/>
        <end position="185"/>
    </location>
</feature>
<evidence type="ECO:0000256" key="1">
    <source>
        <dbReference type="SAM" id="MobiDB-lite"/>
    </source>
</evidence>
<dbReference type="SUPFAM" id="SSF51430">
    <property type="entry name" value="NAD(P)-linked oxidoreductase"/>
    <property type="match status" value="1"/>
</dbReference>
<accession>A0A1V2H5L1</accession>
<name>A0A1V2H5L1_9PROT</name>
<dbReference type="GO" id="GO:0005829">
    <property type="term" value="C:cytosol"/>
    <property type="evidence" value="ECO:0007669"/>
    <property type="project" value="TreeGrafter"/>
</dbReference>
<dbReference type="GO" id="GO:0016491">
    <property type="term" value="F:oxidoreductase activity"/>
    <property type="evidence" value="ECO:0007669"/>
    <property type="project" value="InterPro"/>
</dbReference>
<dbReference type="Proteomes" id="UP000188879">
    <property type="component" value="Unassembled WGS sequence"/>
</dbReference>
<feature type="domain" description="NADP-dependent oxidoreductase" evidence="2">
    <location>
        <begin position="5"/>
        <end position="256"/>
    </location>
</feature>
<dbReference type="InterPro" id="IPR020471">
    <property type="entry name" value="AKR"/>
</dbReference>
<dbReference type="RefSeq" id="WP_076956396.1">
    <property type="nucleotide sequence ID" value="NZ_MLCO01000038.1"/>
</dbReference>
<evidence type="ECO:0000259" key="2">
    <source>
        <dbReference type="Pfam" id="PF00248"/>
    </source>
</evidence>